<gene>
    <name evidence="1" type="ORF">rosag_25040</name>
</gene>
<dbReference type="InterPro" id="IPR011990">
    <property type="entry name" value="TPR-like_helical_dom_sf"/>
</dbReference>
<dbReference type="Gene3D" id="1.25.40.390">
    <property type="match status" value="1"/>
</dbReference>
<dbReference type="RefSeq" id="WP_284350463.1">
    <property type="nucleotide sequence ID" value="NZ_BRXS01000004.1"/>
</dbReference>
<dbReference type="AlphaFoldDB" id="A0AA37V708"/>
<reference evidence="1" key="1">
    <citation type="submission" date="2022-08" db="EMBL/GenBank/DDBJ databases">
        <title>Draft genome sequencing of Roseisolibacter agri AW1220.</title>
        <authorList>
            <person name="Tobiishi Y."/>
            <person name="Tonouchi A."/>
        </authorList>
    </citation>
    <scope>NUCLEOTIDE SEQUENCE</scope>
    <source>
        <strain evidence="1">AW1220</strain>
    </source>
</reference>
<dbReference type="Proteomes" id="UP001161325">
    <property type="component" value="Unassembled WGS sequence"/>
</dbReference>
<protein>
    <recommendedName>
        <fullName evidence="3">RagB/SusD domain-containing protein</fullName>
    </recommendedName>
</protein>
<accession>A0AA37V708</accession>
<dbReference type="EMBL" id="BRXS01000004">
    <property type="protein sequence ID" value="GLC25991.1"/>
    <property type="molecule type" value="Genomic_DNA"/>
</dbReference>
<dbReference type="SUPFAM" id="SSF48452">
    <property type="entry name" value="TPR-like"/>
    <property type="match status" value="1"/>
</dbReference>
<organism evidence="1 2">
    <name type="scientific">Roseisolibacter agri</name>
    <dbReference type="NCBI Taxonomy" id="2014610"/>
    <lineage>
        <taxon>Bacteria</taxon>
        <taxon>Pseudomonadati</taxon>
        <taxon>Gemmatimonadota</taxon>
        <taxon>Gemmatimonadia</taxon>
        <taxon>Gemmatimonadales</taxon>
        <taxon>Gemmatimonadaceae</taxon>
        <taxon>Roseisolibacter</taxon>
    </lineage>
</organism>
<proteinExistence type="predicted"/>
<evidence type="ECO:0008006" key="3">
    <source>
        <dbReference type="Google" id="ProtNLM"/>
    </source>
</evidence>
<keyword evidence="2" id="KW-1185">Reference proteome</keyword>
<evidence type="ECO:0000313" key="2">
    <source>
        <dbReference type="Proteomes" id="UP001161325"/>
    </source>
</evidence>
<name>A0AA37V708_9BACT</name>
<sequence>MPIPAFQMKNRMLHHRASQLARRFAVVATVCASGVAAACNPSEVLDVVDPDIIAPEQVNDSAGAEALRIGALARFNGATSGLALSGNEGLFILSGTLADELRSSDTFVQRDETDARGISLSNANLNTAIRDAQRARLSAAQAKRALLKYAVSRKSQAAEMLFVEAYMENLMAETLCSGLTFSDFIEGAESLGERNTTVQALQRALAHADSAIALATGTDALAGTVRNAAAVTKGRILINLGRFAEAATAVASVPTTFVLTAEQSQTSRDNAAWSWINNQRRFTVVDKEGTNGLDFITANDPRVPVAARVANGGFDANVDLYRQNLYPTRETSFPLITGIEARLIEAEAALQANNPTLFLSKLNDPRSANRTLGAVTVTPAQLPALADPGNQTARVDLLFRERAFWMYLTGHRLGDLRRLVRQYNRPANSVYPTGAWLAGTGNYGTDVNLPVTQAEENNPNFTGCIDRNA</sequence>
<evidence type="ECO:0000313" key="1">
    <source>
        <dbReference type="EMBL" id="GLC25991.1"/>
    </source>
</evidence>
<comment type="caution">
    <text evidence="1">The sequence shown here is derived from an EMBL/GenBank/DDBJ whole genome shotgun (WGS) entry which is preliminary data.</text>
</comment>